<protein>
    <submittedName>
        <fullName evidence="9">Uncharacterized protein</fullName>
    </submittedName>
</protein>
<organism evidence="9 10">
    <name type="scientific">Nocardiopsis gilva YIM 90087</name>
    <dbReference type="NCBI Taxonomy" id="1235441"/>
    <lineage>
        <taxon>Bacteria</taxon>
        <taxon>Bacillati</taxon>
        <taxon>Actinomycetota</taxon>
        <taxon>Actinomycetes</taxon>
        <taxon>Streptosporangiales</taxon>
        <taxon>Nocardiopsidaceae</taxon>
        <taxon>Nocardiopsis</taxon>
    </lineage>
</organism>
<feature type="region of interest" description="C-terminal hotdog fold" evidence="4">
    <location>
        <begin position="1207"/>
        <end position="1366"/>
    </location>
</feature>
<dbReference type="Pfam" id="PF02801">
    <property type="entry name" value="Ketoacyl-synt_C"/>
    <property type="match status" value="1"/>
</dbReference>
<dbReference type="Gene3D" id="3.40.50.720">
    <property type="entry name" value="NAD(P)-binding Rossmann-like Domain"/>
    <property type="match status" value="1"/>
</dbReference>
<dbReference type="Gene3D" id="3.10.129.110">
    <property type="entry name" value="Polyketide synthase dehydratase"/>
    <property type="match status" value="1"/>
</dbReference>
<feature type="domain" description="Ketosynthase family 3 (KS3)" evidence="7">
    <location>
        <begin position="301"/>
        <end position="734"/>
    </location>
</feature>
<feature type="region of interest" description="N-terminal hotdog fold" evidence="4">
    <location>
        <begin position="1060"/>
        <end position="1186"/>
    </location>
</feature>
<feature type="compositionally biased region" description="Pro residues" evidence="6">
    <location>
        <begin position="803"/>
        <end position="814"/>
    </location>
</feature>
<proteinExistence type="inferred from homology"/>
<evidence type="ECO:0000256" key="6">
    <source>
        <dbReference type="SAM" id="MobiDB-lite"/>
    </source>
</evidence>
<dbReference type="SUPFAM" id="SSF51735">
    <property type="entry name" value="NAD(P)-binding Rossmann-fold domains"/>
    <property type="match status" value="1"/>
</dbReference>
<reference evidence="9 10" key="1">
    <citation type="submission" date="2017-08" db="EMBL/GenBank/DDBJ databases">
        <title>The complete genome sequence of Nocardiopsis gilva YIM 90087.</title>
        <authorList>
            <person name="Yin M."/>
            <person name="Tang S."/>
        </authorList>
    </citation>
    <scope>NUCLEOTIDE SEQUENCE [LARGE SCALE GENOMIC DNA]</scope>
    <source>
        <strain evidence="9 10">YIM 90087</strain>
    </source>
</reference>
<evidence type="ECO:0000256" key="2">
    <source>
        <dbReference type="ARBA" id="ARBA00022553"/>
    </source>
</evidence>
<dbReference type="InterPro" id="IPR049900">
    <property type="entry name" value="PKS_mFAS_DH"/>
</dbReference>
<keyword evidence="2" id="KW-0597">Phosphoprotein</keyword>
<dbReference type="GO" id="GO:0006633">
    <property type="term" value="P:fatty acid biosynthetic process"/>
    <property type="evidence" value="ECO:0007669"/>
    <property type="project" value="TreeGrafter"/>
</dbReference>
<dbReference type="InterPro" id="IPR014030">
    <property type="entry name" value="Ketoacyl_synth_N"/>
</dbReference>
<dbReference type="GO" id="GO:0004312">
    <property type="term" value="F:fatty acid synthase activity"/>
    <property type="evidence" value="ECO:0007669"/>
    <property type="project" value="TreeGrafter"/>
</dbReference>
<dbReference type="GO" id="GO:0016491">
    <property type="term" value="F:oxidoreductase activity"/>
    <property type="evidence" value="ECO:0007669"/>
    <property type="project" value="UniProtKB-KW"/>
</dbReference>
<feature type="region of interest" description="Disordered" evidence="6">
    <location>
        <begin position="683"/>
        <end position="709"/>
    </location>
</feature>
<dbReference type="InterPro" id="IPR032821">
    <property type="entry name" value="PKS_assoc"/>
</dbReference>
<feature type="domain" description="PKS/mFAS DH" evidence="8">
    <location>
        <begin position="1060"/>
        <end position="1366"/>
    </location>
</feature>
<gene>
    <name evidence="9" type="ORF">CDO52_02305</name>
</gene>
<dbReference type="RefSeq" id="WP_020380416.1">
    <property type="nucleotide sequence ID" value="NZ_ANBG01000435.1"/>
</dbReference>
<dbReference type="SMART" id="SM00825">
    <property type="entry name" value="PKS_KS"/>
    <property type="match status" value="1"/>
</dbReference>
<dbReference type="OrthoDB" id="3676637at2"/>
<dbReference type="Pfam" id="PF16197">
    <property type="entry name" value="KAsynt_C_assoc"/>
    <property type="match status" value="1"/>
</dbReference>
<dbReference type="PROSITE" id="PS52004">
    <property type="entry name" value="KS3_2"/>
    <property type="match status" value="1"/>
</dbReference>
<dbReference type="PROSITE" id="PS52019">
    <property type="entry name" value="PKS_MFAS_DH"/>
    <property type="match status" value="1"/>
</dbReference>
<dbReference type="PRINTS" id="PR00080">
    <property type="entry name" value="SDRFAMILY"/>
</dbReference>
<dbReference type="Pfam" id="PF13561">
    <property type="entry name" value="adh_short_C2"/>
    <property type="match status" value="1"/>
</dbReference>
<dbReference type="InterPro" id="IPR042104">
    <property type="entry name" value="PKS_dehydratase_sf"/>
</dbReference>
<evidence type="ECO:0000313" key="10">
    <source>
        <dbReference type="Proteomes" id="UP000215005"/>
    </source>
</evidence>
<feature type="region of interest" description="Disordered" evidence="6">
    <location>
        <begin position="1323"/>
        <end position="1342"/>
    </location>
</feature>
<keyword evidence="10" id="KW-1185">Reference proteome</keyword>
<dbReference type="CDD" id="cd00833">
    <property type="entry name" value="PKS"/>
    <property type="match status" value="1"/>
</dbReference>
<evidence type="ECO:0000256" key="3">
    <source>
        <dbReference type="ARBA" id="ARBA00023002"/>
    </source>
</evidence>
<dbReference type="InterPro" id="IPR057326">
    <property type="entry name" value="KR_dom"/>
</dbReference>
<keyword evidence="1" id="KW-0596">Phosphopantetheine</keyword>
<dbReference type="Gene3D" id="3.40.47.10">
    <property type="match status" value="2"/>
</dbReference>
<dbReference type="InterPro" id="IPR036291">
    <property type="entry name" value="NAD(P)-bd_dom_sf"/>
</dbReference>
<dbReference type="InterPro" id="IPR002347">
    <property type="entry name" value="SDR_fam"/>
</dbReference>
<dbReference type="FunFam" id="3.40.50.720:FF:000084">
    <property type="entry name" value="Short-chain dehydrogenase reductase"/>
    <property type="match status" value="1"/>
</dbReference>
<sequence>MTDRKNDFAGRLVLVTGGVRGAGKAMAEEFARRGADLVLNYFHAVDEAEQTREELTALGARVRLIRASVARPEQVEAMFETVRTEYGHLDVLVNNAAAGGFAEPEEITERDLDRAWATSVKGSLWCSRHAAPLMAARGTGAIVNCSSIGVNLVLRPSYLTVGITKAAVESLTRYLAAEYASDGIRVNTASASLLEGRAMTQFPDHTEFQRQITEGAPLRRLPSEREYAALVAFLASDAASWITGQVVTADGGIGLGSGMLGAGSGGPADGAGRDHLPASNPESTQVAPPAVALTPRPQEDEDAVAIVGMGVLTPGASDTGALWRRLVDGRPAFSEPGDRWDAACFYDADPTAEDRTHAKVTGFVHGTEPDPDAEADYGTRWLRQVLREAMNGWAPRAGDRTAFLLGHSSTASAHLEEAVVARGFAHRMAEHGAPLSADELAALVRSHLRLAGDQPERYLTHVIAAEACAGLLPDDTDLLTVDTACASALYAVDLGMRGLREGRYDVAVCAGAHVFSAREMVLFDTARTMSRTGDVRAFDVAADGTLFSDGAGVVVLKNLARARADGDDIRGVLLGVGSSSDGKGRAIYAPNPGGQARALRGAFASSGVDPRDVGMIVAHATGTPVGDATELATLADLYADSPGCPVVSNKSVVGHLAYGAGIVSLVHALLAMKHERIPAQHRFTEQPKDSPLADGPLTVPTTDTPWPRRADRPRIAAVSAFGFGGANAHLHVADAPVAAPNHGRRTDDAETDAHADTAAAAHADTVLVGWSADLPGDPSRDDVTDWLMGSGPAPAADFGDRPLVPPPSRVRLPPPTLRAIDRSQVLAVRGVGALRDTLGPAWDRLRERMGVFAANAGPTRAAVMYGLRIRLTDLERNVVAGRPELAQPFARLAAQVRDLTPTASEDSEPGLLANIISGRVANYYDLHGPNLTVDTGDSGTFAAVRTAAGHLRDGDVDLAVVIGVNGNATPEMRSIVGRDLAEGAFCLAVTRRGVAEREGLPVLAVLGGEPAPNNVDMAELVSPLRSDDRTYLAADSAIAVLSAALSGRSGLISRRDPWTGRVSGLTVRSAIEAPRSPVVREVAFSPELDDHLRVHTFAGRPAVPGTFLVAHAVLAAEELVPGRVPTAIESVRFIRFVRPDRGGLSGAFRVTARVAGGTAACTRVRVRVSADVTAPNGTLLQGDRTHAEMDVLMATERPTAPVRPEAPEEVGVPGLVPPYVENPGTWIRGLFETLADPRVRPNGVSARFRFTPEPGCERLRTFTIPAMLLDGMLQATMVRPDTDPTAPLQAPLGIGRVALYHPGNDFDLPGDIRVFCDGPGASATGAEERTEDGPTATSCTAVGPDGRALAEISGARLSEVGQVAPSSAQMREMSA</sequence>
<evidence type="ECO:0000313" key="9">
    <source>
        <dbReference type="EMBL" id="ASU81775.1"/>
    </source>
</evidence>
<dbReference type="PRINTS" id="PR00081">
    <property type="entry name" value="GDHRDH"/>
</dbReference>
<evidence type="ECO:0000256" key="4">
    <source>
        <dbReference type="PROSITE-ProRule" id="PRU01363"/>
    </source>
</evidence>
<keyword evidence="5" id="KW-0808">Transferase</keyword>
<evidence type="ECO:0000256" key="5">
    <source>
        <dbReference type="RuleBase" id="RU003694"/>
    </source>
</evidence>
<name>A0A223S0W4_9ACTN</name>
<evidence type="ECO:0000259" key="8">
    <source>
        <dbReference type="PROSITE" id="PS52019"/>
    </source>
</evidence>
<dbReference type="PANTHER" id="PTHR43775">
    <property type="entry name" value="FATTY ACID SYNTHASE"/>
    <property type="match status" value="1"/>
</dbReference>
<dbReference type="InterPro" id="IPR016039">
    <property type="entry name" value="Thiolase-like"/>
</dbReference>
<keyword evidence="3" id="KW-0560">Oxidoreductase</keyword>
<dbReference type="SMART" id="SM00822">
    <property type="entry name" value="PKS_KR"/>
    <property type="match status" value="1"/>
</dbReference>
<evidence type="ECO:0000256" key="1">
    <source>
        <dbReference type="ARBA" id="ARBA00022450"/>
    </source>
</evidence>
<dbReference type="InterPro" id="IPR014031">
    <property type="entry name" value="Ketoacyl_synth_C"/>
</dbReference>
<dbReference type="KEGG" id="ngv:CDO52_02305"/>
<feature type="region of interest" description="Disordered" evidence="6">
    <location>
        <begin position="795"/>
        <end position="814"/>
    </location>
</feature>
<feature type="active site" description="Proton acceptor; for dehydratase activity" evidence="4">
    <location>
        <position position="1095"/>
    </location>
</feature>
<dbReference type="SUPFAM" id="SSF53901">
    <property type="entry name" value="Thiolase-like"/>
    <property type="match status" value="3"/>
</dbReference>
<dbReference type="PANTHER" id="PTHR43775:SF37">
    <property type="entry name" value="SI:DKEY-61P9.11"/>
    <property type="match status" value="1"/>
</dbReference>
<accession>A0A223S0W4</accession>
<dbReference type="Proteomes" id="UP000215005">
    <property type="component" value="Chromosome"/>
</dbReference>
<feature type="region of interest" description="Disordered" evidence="6">
    <location>
        <begin position="264"/>
        <end position="287"/>
    </location>
</feature>
<dbReference type="EMBL" id="CP022753">
    <property type="protein sequence ID" value="ASU81775.1"/>
    <property type="molecule type" value="Genomic_DNA"/>
</dbReference>
<feature type="active site" description="Proton donor; for dehydratase activity" evidence="4">
    <location>
        <position position="1270"/>
    </location>
</feature>
<comment type="similarity">
    <text evidence="5">Belongs to the thiolase-like superfamily. Beta-ketoacyl-ACP synthases family.</text>
</comment>
<dbReference type="InterPro" id="IPR050091">
    <property type="entry name" value="PKS_NRPS_Biosynth_Enz"/>
</dbReference>
<evidence type="ECO:0000259" key="7">
    <source>
        <dbReference type="PROSITE" id="PS52004"/>
    </source>
</evidence>
<dbReference type="InterPro" id="IPR020841">
    <property type="entry name" value="PKS_Beta-ketoAc_synthase_dom"/>
</dbReference>
<dbReference type="Pfam" id="PF00109">
    <property type="entry name" value="ketoacyl-synt"/>
    <property type="match status" value="2"/>
</dbReference>